<comment type="subunit">
    <text evidence="2">Homotrimer. Each subunit contains an active site, located in the central part of the hydrophobic core of the monomer, which functions independently.</text>
</comment>
<comment type="function">
    <text evidence="8">Scytalone dehydratase-like protein; part of the Pks2 gene cluster that mediates the formation of infectious structures (appressoria), enabling these fungi to kill insects faster. The product of the Pks2 gene cluster is different from the one of Pks1 and has still not been identified.</text>
</comment>
<protein>
    <recommendedName>
        <fullName evidence="3">Scytalone dehydratase-like protein Arp1</fullName>
    </recommendedName>
</protein>
<dbReference type="InterPro" id="IPR049884">
    <property type="entry name" value="Scytalone_dh"/>
</dbReference>
<keyword evidence="12" id="KW-1185">Reference proteome</keyword>
<evidence type="ECO:0000256" key="1">
    <source>
        <dbReference type="ARBA" id="ARBA00008584"/>
    </source>
</evidence>
<dbReference type="AlphaFoldDB" id="A0A7D5UTH7"/>
<reference evidence="11 12" key="1">
    <citation type="submission" date="2020-07" db="EMBL/GenBank/DDBJ databases">
        <title>Telomere length de novo assembly of all 7 chromosomes of the fungus, Metarhizium brunneum, using a novel assembly pipeline.</title>
        <authorList>
            <person name="Saud z."/>
            <person name="Kortsinoglou A."/>
            <person name="Kouvelis V.N."/>
            <person name="Butt T.M."/>
        </authorList>
    </citation>
    <scope>NUCLEOTIDE SEQUENCE [LARGE SCALE GENOMIC DNA]</scope>
    <source>
        <strain evidence="11 12">4556</strain>
    </source>
</reference>
<sequence length="473" mass="52768">MPAKVTPEDALDFSAIAFDWADSFDTKVCSVLSLFNSVFMLQFSECNGQDWDRLRHILAPILDVDYSFLSGPRDESMTAEDFIAFASGENMLGSSLIDTQHLIGASKYNWISETVVQGAHQVRAAHQKYTDSTKATVEAKGHGHALVYIKYSKAGGEWKFCGIKPTMYWRYSVTVGKQVRILRPLSSVGIVNEVGERQWTATPVTHAMASEGIAAGHRMIGEVIVNTAQKAPKYLKEYGHRCPANPRDGLVQFAFQTKMTTFELLSSMPDILRDFNLFMGNTMGSRSYWVDWYPVQDRLLTGLHGQSAVLVDVGAGKGHDLMAFHEKYAGHGRLVLQDLAAVTDHVKDLSGEIEIMTHDFFTEQPVRGARAYLYHHILHDWSDEKCLEILGKLRGAMLPGYSKLLIHDMVIPERGASTLHAMLDMAMMAFNGGMERTEAQWRELLGRAGFEVVRVWLPAQEDADGIVEAMVNA</sequence>
<dbReference type="GO" id="GO:0016829">
    <property type="term" value="F:lyase activity"/>
    <property type="evidence" value="ECO:0007669"/>
    <property type="project" value="UniProtKB-KW"/>
</dbReference>
<evidence type="ECO:0000256" key="7">
    <source>
        <dbReference type="ARBA" id="ARBA00023239"/>
    </source>
</evidence>
<dbReference type="SUPFAM" id="SSF54427">
    <property type="entry name" value="NTF2-like"/>
    <property type="match status" value="1"/>
</dbReference>
<dbReference type="KEGG" id="mbrn:26242492"/>
<dbReference type="Gene3D" id="3.40.50.150">
    <property type="entry name" value="Vaccinia Virus protein VP39"/>
    <property type="match status" value="1"/>
</dbReference>
<dbReference type="Pfam" id="PF02982">
    <property type="entry name" value="Scytalone_dh"/>
    <property type="match status" value="1"/>
</dbReference>
<dbReference type="InterPro" id="IPR001077">
    <property type="entry name" value="COMT_C"/>
</dbReference>
<dbReference type="RefSeq" id="XP_065986163.1">
    <property type="nucleotide sequence ID" value="XM_066130489.1"/>
</dbReference>
<evidence type="ECO:0000256" key="8">
    <source>
        <dbReference type="ARBA" id="ARBA00046148"/>
    </source>
</evidence>
<evidence type="ECO:0000259" key="10">
    <source>
        <dbReference type="Pfam" id="PF02982"/>
    </source>
</evidence>
<name>A0A7D5UTH7_9HYPO</name>
<dbReference type="PANTHER" id="PTHR43712:SF1">
    <property type="entry name" value="HYPOTHETICAL O-METHYLTRANSFERASE (EUROFUNG)-RELATED"/>
    <property type="match status" value="1"/>
</dbReference>
<dbReference type="Proteomes" id="UP000510686">
    <property type="component" value="Chromosome 2"/>
</dbReference>
<evidence type="ECO:0000256" key="5">
    <source>
        <dbReference type="ARBA" id="ARBA00022679"/>
    </source>
</evidence>
<dbReference type="EMBL" id="CP058933">
    <property type="protein sequence ID" value="QLI66490.1"/>
    <property type="molecule type" value="Genomic_DNA"/>
</dbReference>
<organism evidence="11 12">
    <name type="scientific">Metarhizium brunneum</name>
    <dbReference type="NCBI Taxonomy" id="500148"/>
    <lineage>
        <taxon>Eukaryota</taxon>
        <taxon>Fungi</taxon>
        <taxon>Dikarya</taxon>
        <taxon>Ascomycota</taxon>
        <taxon>Pezizomycotina</taxon>
        <taxon>Sordariomycetes</taxon>
        <taxon>Hypocreomycetidae</taxon>
        <taxon>Hypocreales</taxon>
        <taxon>Clavicipitaceae</taxon>
        <taxon>Metarhizium</taxon>
    </lineage>
</organism>
<evidence type="ECO:0000256" key="2">
    <source>
        <dbReference type="ARBA" id="ARBA00011574"/>
    </source>
</evidence>
<comment type="similarity">
    <text evidence="1">Belongs to the scytalone dehydratase family.</text>
</comment>
<dbReference type="SUPFAM" id="SSF53335">
    <property type="entry name" value="S-adenosyl-L-methionine-dependent methyltransferases"/>
    <property type="match status" value="1"/>
</dbReference>
<feature type="domain" description="Scytalone dehydratase-like" evidence="10">
    <location>
        <begin position="46"/>
        <end position="170"/>
    </location>
</feature>
<dbReference type="PANTHER" id="PTHR43712">
    <property type="entry name" value="PUTATIVE (AFU_ORTHOLOGUE AFUA_4G14580)-RELATED"/>
    <property type="match status" value="1"/>
</dbReference>
<dbReference type="InterPro" id="IPR032710">
    <property type="entry name" value="NTF2-like_dom_sf"/>
</dbReference>
<keyword evidence="6" id="KW-0949">S-adenosyl-L-methionine</keyword>
<dbReference type="Gene3D" id="3.10.450.50">
    <property type="match status" value="1"/>
</dbReference>
<evidence type="ECO:0000256" key="4">
    <source>
        <dbReference type="ARBA" id="ARBA00022603"/>
    </source>
</evidence>
<dbReference type="Pfam" id="PF00891">
    <property type="entry name" value="Methyltransf_2"/>
    <property type="match status" value="1"/>
</dbReference>
<dbReference type="GO" id="GO:0008171">
    <property type="term" value="F:O-methyltransferase activity"/>
    <property type="evidence" value="ECO:0007669"/>
    <property type="project" value="InterPro"/>
</dbReference>
<dbReference type="PROSITE" id="PS51683">
    <property type="entry name" value="SAM_OMT_II"/>
    <property type="match status" value="1"/>
</dbReference>
<dbReference type="GeneID" id="26242492"/>
<dbReference type="InterPro" id="IPR029063">
    <property type="entry name" value="SAM-dependent_MTases_sf"/>
</dbReference>
<accession>A0A7D5UTH7</accession>
<evidence type="ECO:0000256" key="6">
    <source>
        <dbReference type="ARBA" id="ARBA00022691"/>
    </source>
</evidence>
<dbReference type="InterPro" id="IPR016461">
    <property type="entry name" value="COMT-like"/>
</dbReference>
<dbReference type="OrthoDB" id="2410195at2759"/>
<evidence type="ECO:0000313" key="12">
    <source>
        <dbReference type="Proteomes" id="UP000510686"/>
    </source>
</evidence>
<gene>
    <name evidence="11" type="primary">asqD</name>
    <name evidence="11" type="ORF">G6M90_00g050460</name>
</gene>
<keyword evidence="7" id="KW-0456">Lyase</keyword>
<evidence type="ECO:0000256" key="3">
    <source>
        <dbReference type="ARBA" id="ARBA00021908"/>
    </source>
</evidence>
<evidence type="ECO:0000313" key="11">
    <source>
        <dbReference type="EMBL" id="QLI66490.1"/>
    </source>
</evidence>
<keyword evidence="5 11" id="KW-0808">Transferase</keyword>
<proteinExistence type="inferred from homology"/>
<dbReference type="GO" id="GO:0032259">
    <property type="term" value="P:methylation"/>
    <property type="evidence" value="ECO:0007669"/>
    <property type="project" value="UniProtKB-KW"/>
</dbReference>
<keyword evidence="4 11" id="KW-0489">Methyltransferase</keyword>
<feature type="domain" description="O-methyltransferase C-terminal" evidence="9">
    <location>
        <begin position="308"/>
        <end position="451"/>
    </location>
</feature>
<evidence type="ECO:0000259" key="9">
    <source>
        <dbReference type="Pfam" id="PF00891"/>
    </source>
</evidence>